<feature type="transmembrane region" description="Helical" evidence="6">
    <location>
        <begin position="124"/>
        <end position="144"/>
    </location>
</feature>
<evidence type="ECO:0000256" key="6">
    <source>
        <dbReference type="SAM" id="Phobius"/>
    </source>
</evidence>
<dbReference type="GO" id="GO:0016020">
    <property type="term" value="C:membrane"/>
    <property type="evidence" value="ECO:0007669"/>
    <property type="project" value="UniProtKB-SubCell"/>
</dbReference>
<organism evidence="8 9">
    <name type="scientific">Phyllobacterium zundukense</name>
    <dbReference type="NCBI Taxonomy" id="1867719"/>
    <lineage>
        <taxon>Bacteria</taxon>
        <taxon>Pseudomonadati</taxon>
        <taxon>Pseudomonadota</taxon>
        <taxon>Alphaproteobacteria</taxon>
        <taxon>Hyphomicrobiales</taxon>
        <taxon>Phyllobacteriaceae</taxon>
        <taxon>Phyllobacterium</taxon>
    </lineage>
</organism>
<dbReference type="InterPro" id="IPR000620">
    <property type="entry name" value="EamA_dom"/>
</dbReference>
<keyword evidence="9" id="KW-1185">Reference proteome</keyword>
<keyword evidence="3 6" id="KW-0812">Transmembrane</keyword>
<dbReference type="Gene3D" id="1.10.3730.20">
    <property type="match status" value="1"/>
</dbReference>
<reference evidence="8 9" key="1">
    <citation type="journal article" date="2017" name="Int J Environ Stud">
        <title>Does the Miocene-Pliocene relict legume Oxytropis triphylla form nitrogen-fixing nodules with a combination of bacterial strains?</title>
        <authorList>
            <person name="Safronova V."/>
            <person name="Belimov A."/>
            <person name="Sazanova A."/>
            <person name="Kuznetsova I."/>
            <person name="Popova J."/>
            <person name="Andronov E."/>
            <person name="Verkhozina A."/>
            <person name="Tikhonovich I."/>
        </authorList>
    </citation>
    <scope>NUCLEOTIDE SEQUENCE [LARGE SCALE GENOMIC DNA]</scope>
    <source>
        <strain evidence="8 9">Tri-38</strain>
    </source>
</reference>
<dbReference type="KEGG" id="pht:BLM14_16320"/>
<feature type="transmembrane region" description="Helical" evidence="6">
    <location>
        <begin position="85"/>
        <end position="112"/>
    </location>
</feature>
<feature type="transmembrane region" description="Helical" evidence="6">
    <location>
        <begin position="46"/>
        <end position="65"/>
    </location>
</feature>
<protein>
    <submittedName>
        <fullName evidence="8">EamA family transporter</fullName>
    </submittedName>
</protein>
<keyword evidence="4 6" id="KW-1133">Transmembrane helix</keyword>
<evidence type="ECO:0000256" key="3">
    <source>
        <dbReference type="ARBA" id="ARBA00022692"/>
    </source>
</evidence>
<feature type="domain" description="EamA" evidence="7">
    <location>
        <begin position="9"/>
        <end position="141"/>
    </location>
</feature>
<gene>
    <name evidence="8" type="ORF">B5P45_21775</name>
</gene>
<feature type="transmembrane region" description="Helical" evidence="6">
    <location>
        <begin position="263"/>
        <end position="280"/>
    </location>
</feature>
<evidence type="ECO:0000256" key="1">
    <source>
        <dbReference type="ARBA" id="ARBA00004141"/>
    </source>
</evidence>
<dbReference type="EMBL" id="MZMT01000049">
    <property type="protein sequence ID" value="PIO43054.1"/>
    <property type="molecule type" value="Genomic_DNA"/>
</dbReference>
<evidence type="ECO:0000259" key="7">
    <source>
        <dbReference type="Pfam" id="PF00892"/>
    </source>
</evidence>
<dbReference type="InterPro" id="IPR037185">
    <property type="entry name" value="EmrE-like"/>
</dbReference>
<dbReference type="PANTHER" id="PTHR22911">
    <property type="entry name" value="ACYL-MALONYL CONDENSING ENZYME-RELATED"/>
    <property type="match status" value="1"/>
</dbReference>
<comment type="caution">
    <text evidence="8">The sequence shown here is derived from an EMBL/GenBank/DDBJ whole genome shotgun (WGS) entry which is preliminary data.</text>
</comment>
<comment type="subcellular location">
    <subcellularLocation>
        <location evidence="1">Membrane</location>
        <topology evidence="1">Multi-pass membrane protein</topology>
    </subcellularLocation>
</comment>
<evidence type="ECO:0000256" key="5">
    <source>
        <dbReference type="ARBA" id="ARBA00023136"/>
    </source>
</evidence>
<dbReference type="Pfam" id="PF00892">
    <property type="entry name" value="EamA"/>
    <property type="match status" value="2"/>
</dbReference>
<accession>A0A2N9VU86</accession>
<feature type="domain" description="EamA" evidence="7">
    <location>
        <begin position="151"/>
        <end position="279"/>
    </location>
</feature>
<dbReference type="Proteomes" id="UP000232163">
    <property type="component" value="Unassembled WGS sequence"/>
</dbReference>
<sequence length="298" mass="32818">MEVQQSNLKAAFWMMGSLTAIILMAISGREASRELNVFQIMEMRSVIGLVMLYPLIRSSGGFRAMKTNRIWQHLGRNTAHYAGQFAWLQALSLIPLAQVIAIEFTTPAWTALMAVAFLGERLNIWRILTIALGVIGVAIIVRPGLATIEVGQLIVLGAAFTFGISFTMVKSLTRTDSVVKIIFWMLTIQSAIGLLPALHVWQWPSLHVLPWVIIIAFTGTFSHFCMAKALLYADATVVIPMDFLRVPLMAVLGWLIYAERIDIFTAVGAALILSGNLLNLKNRTPAAKEADPVSSLHS</sequence>
<keyword evidence="5 6" id="KW-0472">Membrane</keyword>
<comment type="similarity">
    <text evidence="2">Belongs to the drug/metabolite transporter (DMT) superfamily. 10 TMS drug/metabolite exporter (DME) (TC 2.A.7.3) family.</text>
</comment>
<dbReference type="PANTHER" id="PTHR22911:SF6">
    <property type="entry name" value="SOLUTE CARRIER FAMILY 35 MEMBER G1"/>
    <property type="match status" value="1"/>
</dbReference>
<evidence type="ECO:0000313" key="8">
    <source>
        <dbReference type="EMBL" id="PIO43054.1"/>
    </source>
</evidence>
<evidence type="ECO:0000256" key="2">
    <source>
        <dbReference type="ARBA" id="ARBA00009853"/>
    </source>
</evidence>
<proteinExistence type="inferred from homology"/>
<dbReference type="AlphaFoldDB" id="A0A2N9VU86"/>
<feature type="transmembrane region" description="Helical" evidence="6">
    <location>
        <begin position="208"/>
        <end position="225"/>
    </location>
</feature>
<feature type="transmembrane region" description="Helical" evidence="6">
    <location>
        <begin position="237"/>
        <end position="257"/>
    </location>
</feature>
<dbReference type="RefSeq" id="WP_204251965.1">
    <property type="nucleotide sequence ID" value="NZ_CP017940.1"/>
</dbReference>
<evidence type="ECO:0000313" key="9">
    <source>
        <dbReference type="Proteomes" id="UP000232163"/>
    </source>
</evidence>
<dbReference type="SUPFAM" id="SSF103481">
    <property type="entry name" value="Multidrug resistance efflux transporter EmrE"/>
    <property type="match status" value="2"/>
</dbReference>
<evidence type="ECO:0000256" key="4">
    <source>
        <dbReference type="ARBA" id="ARBA00022989"/>
    </source>
</evidence>
<name>A0A2N9VU86_9HYPH</name>
<feature type="transmembrane region" description="Helical" evidence="6">
    <location>
        <begin position="6"/>
        <end position="26"/>
    </location>
</feature>
<feature type="transmembrane region" description="Helical" evidence="6">
    <location>
        <begin position="150"/>
        <end position="169"/>
    </location>
</feature>
<feature type="transmembrane region" description="Helical" evidence="6">
    <location>
        <begin position="181"/>
        <end position="202"/>
    </location>
</feature>